<sequence length="236" mass="25081">MAAASLLSFACLSSNPSSPPTAPGSRFRACMAVGPHREHMVTFPNFISISRLLLVPAVVYALITGQFHLAFWLFVIAGISDAVDGFIAKTFHSESELGAYIDPLADKALLVSIYVSLGILGEMPVWLVFLVVSRDVFIICAVMLSWMLARPVAMSPLMISKANTTGQIVLAAVILGDLGFGLAMTNVRNALVFVVAGLTVLSALAYLVDWLRHMAIADGPATPDGPPERPADGEVP</sequence>
<comment type="subcellular location">
    <subcellularLocation>
        <location evidence="1">Membrane</location>
        <topology evidence="1">Multi-pass membrane protein</topology>
    </subcellularLocation>
</comment>
<feature type="transmembrane region" description="Helical" evidence="11">
    <location>
        <begin position="136"/>
        <end position="159"/>
    </location>
</feature>
<evidence type="ECO:0000256" key="2">
    <source>
        <dbReference type="ARBA" id="ARBA00005189"/>
    </source>
</evidence>
<name>A0AAW9RZN8_9HYPH</name>
<feature type="transmembrane region" description="Helical" evidence="11">
    <location>
        <begin position="40"/>
        <end position="62"/>
    </location>
</feature>
<evidence type="ECO:0000256" key="10">
    <source>
        <dbReference type="ARBA" id="ARBA00023264"/>
    </source>
</evidence>
<keyword evidence="12" id="KW-0808">Transferase</keyword>
<protein>
    <submittedName>
        <fullName evidence="12">CDP-alcohol phosphatidyltransferase family protein</fullName>
        <ecNumber evidence="12">2.7.8.-</ecNumber>
    </submittedName>
</protein>
<feature type="transmembrane region" description="Helical" evidence="11">
    <location>
        <begin position="69"/>
        <end position="88"/>
    </location>
</feature>
<keyword evidence="6 11" id="KW-1133">Transmembrane helix</keyword>
<accession>A0AAW9RZN8</accession>
<keyword evidence="8 11" id="KW-0472">Membrane</keyword>
<evidence type="ECO:0000256" key="8">
    <source>
        <dbReference type="ARBA" id="ARBA00023136"/>
    </source>
</evidence>
<dbReference type="Gene3D" id="1.20.120.1760">
    <property type="match status" value="1"/>
</dbReference>
<feature type="transmembrane region" description="Helical" evidence="11">
    <location>
        <begin position="190"/>
        <end position="208"/>
    </location>
</feature>
<keyword evidence="13" id="KW-1185">Reference proteome</keyword>
<dbReference type="InterPro" id="IPR000462">
    <property type="entry name" value="CDP-OH_P_trans"/>
</dbReference>
<keyword evidence="5 11" id="KW-0812">Transmembrane</keyword>
<evidence type="ECO:0000256" key="4">
    <source>
        <dbReference type="ARBA" id="ARBA00022516"/>
    </source>
</evidence>
<dbReference type="GO" id="GO:0016780">
    <property type="term" value="F:phosphotransferase activity, for other substituted phosphate groups"/>
    <property type="evidence" value="ECO:0007669"/>
    <property type="project" value="InterPro"/>
</dbReference>
<dbReference type="Proteomes" id="UP001378188">
    <property type="component" value="Unassembled WGS sequence"/>
</dbReference>
<evidence type="ECO:0000313" key="13">
    <source>
        <dbReference type="Proteomes" id="UP001378188"/>
    </source>
</evidence>
<dbReference type="RefSeq" id="WP_340331040.1">
    <property type="nucleotide sequence ID" value="NZ_JAZHOF010000007.1"/>
</dbReference>
<dbReference type="GO" id="GO:0016020">
    <property type="term" value="C:membrane"/>
    <property type="evidence" value="ECO:0007669"/>
    <property type="project" value="UniProtKB-SubCell"/>
</dbReference>
<dbReference type="FunFam" id="1.20.120.1760:FF:000033">
    <property type="entry name" value="CDP-alcohol phosphatidyltransferase"/>
    <property type="match status" value="1"/>
</dbReference>
<evidence type="ECO:0000256" key="5">
    <source>
        <dbReference type="ARBA" id="ARBA00022692"/>
    </source>
</evidence>
<keyword evidence="9" id="KW-0594">Phospholipid biosynthesis</keyword>
<feature type="transmembrane region" description="Helical" evidence="11">
    <location>
        <begin position="165"/>
        <end position="183"/>
    </location>
</feature>
<comment type="pathway">
    <text evidence="2">Lipid metabolism.</text>
</comment>
<dbReference type="EC" id="2.7.8.-" evidence="12"/>
<keyword evidence="10" id="KW-1208">Phospholipid metabolism</keyword>
<evidence type="ECO:0000256" key="11">
    <source>
        <dbReference type="SAM" id="Phobius"/>
    </source>
</evidence>
<dbReference type="GO" id="GO:0046474">
    <property type="term" value="P:glycerophospholipid biosynthetic process"/>
    <property type="evidence" value="ECO:0007669"/>
    <property type="project" value="TreeGrafter"/>
</dbReference>
<organism evidence="12 13">
    <name type="scientific">Microbaculum marinum</name>
    <dbReference type="NCBI Taxonomy" id="1764581"/>
    <lineage>
        <taxon>Bacteria</taxon>
        <taxon>Pseudomonadati</taxon>
        <taxon>Pseudomonadota</taxon>
        <taxon>Alphaproteobacteria</taxon>
        <taxon>Hyphomicrobiales</taxon>
        <taxon>Tepidamorphaceae</taxon>
        <taxon>Microbaculum</taxon>
    </lineage>
</organism>
<evidence type="ECO:0000313" key="12">
    <source>
        <dbReference type="EMBL" id="MEJ8573348.1"/>
    </source>
</evidence>
<dbReference type="EMBL" id="JAZHOF010000007">
    <property type="protein sequence ID" value="MEJ8573348.1"/>
    <property type="molecule type" value="Genomic_DNA"/>
</dbReference>
<dbReference type="InterPro" id="IPR043130">
    <property type="entry name" value="CDP-OH_PTrfase_TM_dom"/>
</dbReference>
<evidence type="ECO:0000256" key="1">
    <source>
        <dbReference type="ARBA" id="ARBA00004141"/>
    </source>
</evidence>
<dbReference type="PANTHER" id="PTHR14269:SF62">
    <property type="entry name" value="CDP-DIACYLGLYCEROL--GLYCEROL-3-PHOSPHATE 3-PHOSPHATIDYLTRANSFERASE 1, CHLOROPLASTIC"/>
    <property type="match status" value="1"/>
</dbReference>
<gene>
    <name evidence="12" type="ORF">V3328_17805</name>
</gene>
<comment type="caution">
    <text evidence="12">The sequence shown here is derived from an EMBL/GenBank/DDBJ whole genome shotgun (WGS) entry which is preliminary data.</text>
</comment>
<dbReference type="InterPro" id="IPR050324">
    <property type="entry name" value="CDP-alcohol_PTase-I"/>
</dbReference>
<dbReference type="AlphaFoldDB" id="A0AAW9RZN8"/>
<evidence type="ECO:0000256" key="3">
    <source>
        <dbReference type="ARBA" id="ARBA00010441"/>
    </source>
</evidence>
<dbReference type="PANTHER" id="PTHR14269">
    <property type="entry name" value="CDP-DIACYLGLYCEROL--GLYCEROL-3-PHOSPHATE 3-PHOSPHATIDYLTRANSFERASE-RELATED"/>
    <property type="match status" value="1"/>
</dbReference>
<feature type="transmembrane region" description="Helical" evidence="11">
    <location>
        <begin position="108"/>
        <end position="129"/>
    </location>
</feature>
<keyword evidence="4" id="KW-0444">Lipid biosynthesis</keyword>
<evidence type="ECO:0000256" key="7">
    <source>
        <dbReference type="ARBA" id="ARBA00023098"/>
    </source>
</evidence>
<evidence type="ECO:0000256" key="6">
    <source>
        <dbReference type="ARBA" id="ARBA00022989"/>
    </source>
</evidence>
<reference evidence="12 13" key="1">
    <citation type="submission" date="2024-02" db="EMBL/GenBank/DDBJ databases">
        <title>Genome analysis and characterization of Microbaculum marinisediminis sp. nov., isolated from marine sediment.</title>
        <authorList>
            <person name="Du Z.-J."/>
            <person name="Ye Y.-Q."/>
            <person name="Zhang Z.-R."/>
            <person name="Yuan S.-M."/>
            <person name="Zhang X.-Y."/>
        </authorList>
    </citation>
    <scope>NUCLEOTIDE SEQUENCE [LARGE SCALE GENOMIC DNA]</scope>
    <source>
        <strain evidence="12 13">SDUM1044001</strain>
    </source>
</reference>
<keyword evidence="7" id="KW-0443">Lipid metabolism</keyword>
<comment type="similarity">
    <text evidence="3">Belongs to the CDP-alcohol phosphatidyltransferase class-I family.</text>
</comment>
<proteinExistence type="inferred from homology"/>
<dbReference type="Pfam" id="PF01066">
    <property type="entry name" value="CDP-OH_P_transf"/>
    <property type="match status" value="1"/>
</dbReference>
<evidence type="ECO:0000256" key="9">
    <source>
        <dbReference type="ARBA" id="ARBA00023209"/>
    </source>
</evidence>